<reference evidence="1" key="2">
    <citation type="submission" date="2020-09" db="EMBL/GenBank/DDBJ databases">
        <authorList>
            <person name="Sun Q."/>
            <person name="Kim S."/>
        </authorList>
    </citation>
    <scope>NUCLEOTIDE SEQUENCE</scope>
    <source>
        <strain evidence="1">KCTC 22169</strain>
    </source>
</reference>
<dbReference type="AlphaFoldDB" id="A0A918K6U4"/>
<organism evidence="1 2">
    <name type="scientific">Saccharospirillum salsuginis</name>
    <dbReference type="NCBI Taxonomy" id="418750"/>
    <lineage>
        <taxon>Bacteria</taxon>
        <taxon>Pseudomonadati</taxon>
        <taxon>Pseudomonadota</taxon>
        <taxon>Gammaproteobacteria</taxon>
        <taxon>Oceanospirillales</taxon>
        <taxon>Saccharospirillaceae</taxon>
        <taxon>Saccharospirillum</taxon>
    </lineage>
</organism>
<keyword evidence="2" id="KW-1185">Reference proteome</keyword>
<dbReference type="InterPro" id="IPR042252">
    <property type="entry name" value="MtfA_N"/>
</dbReference>
<dbReference type="GO" id="GO:0005829">
    <property type="term" value="C:cytosol"/>
    <property type="evidence" value="ECO:0007669"/>
    <property type="project" value="TreeGrafter"/>
</dbReference>
<dbReference type="Pfam" id="PF06167">
    <property type="entry name" value="Peptidase_M90"/>
    <property type="match status" value="1"/>
</dbReference>
<dbReference type="Gene3D" id="1.10.472.150">
    <property type="entry name" value="Glucose-regulated metallo-peptidase M90, N-terminal domain"/>
    <property type="match status" value="1"/>
</dbReference>
<sequence length="261" mass="29493">MRKLLYRILAGWFGYTGTNPNPESSVPLNTGRDADLHRKLQSRMRLYTFLADHEQAVIRDFVRQFYEGKHVYAHPDITDVEDALLVIAANAALVGAAQKTHCFSSVKWLYLCADDLDVDGDAYESSTVRLDSDLCVEESRHPRPGENLVVHEFSHILDAQFGLSSSTPGLREGFERYVDDIQQGRWVPIADCFTDTAAIEPLFDSPDAAFHTDVEFFATASEAFFTNARELRQYNPELYADLSSIYGLDLADLDWQAIWNA</sequence>
<evidence type="ECO:0000313" key="1">
    <source>
        <dbReference type="EMBL" id="GGX52127.1"/>
    </source>
</evidence>
<dbReference type="InterPro" id="IPR010384">
    <property type="entry name" value="MtfA_fam"/>
</dbReference>
<protein>
    <recommendedName>
        <fullName evidence="3">Zinc-dependent peptidase</fullName>
    </recommendedName>
</protein>
<accession>A0A918K6U4</accession>
<dbReference type="EMBL" id="BMXR01000004">
    <property type="protein sequence ID" value="GGX52127.1"/>
    <property type="molecule type" value="Genomic_DNA"/>
</dbReference>
<dbReference type="PANTHER" id="PTHR30164:SF2">
    <property type="entry name" value="PROTEIN MTFA"/>
    <property type="match status" value="1"/>
</dbReference>
<dbReference type="Gene3D" id="3.40.390.10">
    <property type="entry name" value="Collagenase (Catalytic Domain)"/>
    <property type="match status" value="1"/>
</dbReference>
<dbReference type="SUPFAM" id="SSF55486">
    <property type="entry name" value="Metalloproteases ('zincins'), catalytic domain"/>
    <property type="match status" value="1"/>
</dbReference>
<comment type="caution">
    <text evidence="1">The sequence shown here is derived from an EMBL/GenBank/DDBJ whole genome shotgun (WGS) entry which is preliminary data.</text>
</comment>
<dbReference type="Proteomes" id="UP000626148">
    <property type="component" value="Unassembled WGS sequence"/>
</dbReference>
<dbReference type="GO" id="GO:0004177">
    <property type="term" value="F:aminopeptidase activity"/>
    <property type="evidence" value="ECO:0007669"/>
    <property type="project" value="TreeGrafter"/>
</dbReference>
<dbReference type="GO" id="GO:0008237">
    <property type="term" value="F:metallopeptidase activity"/>
    <property type="evidence" value="ECO:0007669"/>
    <property type="project" value="InterPro"/>
</dbReference>
<proteinExistence type="predicted"/>
<reference evidence="1" key="1">
    <citation type="journal article" date="2014" name="Int. J. Syst. Evol. Microbiol.">
        <title>Complete genome sequence of Corynebacterium casei LMG S-19264T (=DSM 44701T), isolated from a smear-ripened cheese.</title>
        <authorList>
            <consortium name="US DOE Joint Genome Institute (JGI-PGF)"/>
            <person name="Walter F."/>
            <person name="Albersmeier A."/>
            <person name="Kalinowski J."/>
            <person name="Ruckert C."/>
        </authorList>
    </citation>
    <scope>NUCLEOTIDE SEQUENCE</scope>
    <source>
        <strain evidence="1">KCTC 22169</strain>
    </source>
</reference>
<name>A0A918K6U4_9GAMM</name>
<evidence type="ECO:0000313" key="2">
    <source>
        <dbReference type="Proteomes" id="UP000626148"/>
    </source>
</evidence>
<dbReference type="RefSeq" id="WP_189608339.1">
    <property type="nucleotide sequence ID" value="NZ_BMXR01000004.1"/>
</dbReference>
<evidence type="ECO:0008006" key="3">
    <source>
        <dbReference type="Google" id="ProtNLM"/>
    </source>
</evidence>
<dbReference type="PANTHER" id="PTHR30164">
    <property type="entry name" value="MTFA PEPTIDASE"/>
    <property type="match status" value="1"/>
</dbReference>
<dbReference type="InterPro" id="IPR024079">
    <property type="entry name" value="MetalloPept_cat_dom_sf"/>
</dbReference>
<gene>
    <name evidence="1" type="ORF">GCM10007392_19320</name>
</gene>